<accession>A0A060T3S1</accession>
<dbReference type="EMBL" id="HG937693">
    <property type="protein sequence ID" value="CDP35603.1"/>
    <property type="molecule type" value="Genomic_DNA"/>
</dbReference>
<comment type="pathway">
    <text evidence="2 13">Glycolipid biosynthesis; glycosylphosphatidylinositol-anchor biosynthesis.</text>
</comment>
<dbReference type="UniPathway" id="UPA00196"/>
<keyword evidence="10 13" id="KW-1133">Transmembrane helix</keyword>
<evidence type="ECO:0000256" key="5">
    <source>
        <dbReference type="ARBA" id="ARBA00022502"/>
    </source>
</evidence>
<proteinExistence type="inferred from homology"/>
<evidence type="ECO:0000313" key="14">
    <source>
        <dbReference type="EMBL" id="CDP35603.1"/>
    </source>
</evidence>
<feature type="transmembrane region" description="Helical" evidence="13">
    <location>
        <begin position="34"/>
        <end position="51"/>
    </location>
</feature>
<dbReference type="EC" id="2.4.1.-" evidence="13"/>
<evidence type="ECO:0000256" key="6">
    <source>
        <dbReference type="ARBA" id="ARBA00022676"/>
    </source>
</evidence>
<reference evidence="14" key="1">
    <citation type="submission" date="2014-02" db="EMBL/GenBank/DDBJ databases">
        <authorList>
            <person name="Genoscope - CEA"/>
        </authorList>
    </citation>
    <scope>NUCLEOTIDE SEQUENCE</scope>
    <source>
        <strain evidence="14">LS3</strain>
    </source>
</reference>
<reference evidence="14" key="2">
    <citation type="submission" date="2014-06" db="EMBL/GenBank/DDBJ databases">
        <title>The complete genome of Blastobotrys (Arxula) adeninivorans LS3 - a yeast of biotechnological interest.</title>
        <authorList>
            <person name="Kunze G."/>
            <person name="Gaillardin C."/>
            <person name="Czernicka M."/>
            <person name="Durrens P."/>
            <person name="Martin T."/>
            <person name="Boer E."/>
            <person name="Gabaldon T."/>
            <person name="Cruz J."/>
            <person name="Talla E."/>
            <person name="Marck C."/>
            <person name="Goffeau A."/>
            <person name="Barbe V."/>
            <person name="Baret P."/>
            <person name="Baronian K."/>
            <person name="Beier S."/>
            <person name="Bleykasten C."/>
            <person name="Bode R."/>
            <person name="Casaregola S."/>
            <person name="Despons L."/>
            <person name="Fairhead C."/>
            <person name="Giersberg M."/>
            <person name="Gierski P."/>
            <person name="Hahnel U."/>
            <person name="Hartmann A."/>
            <person name="Jankowska D."/>
            <person name="Jubin C."/>
            <person name="Jung P."/>
            <person name="Lafontaine I."/>
            <person name="Leh-Louis V."/>
            <person name="Lemaire M."/>
            <person name="Marcet-Houben M."/>
            <person name="Mascher M."/>
            <person name="Morel G."/>
            <person name="Richard G.-F."/>
            <person name="Riechen J."/>
            <person name="Sacerdot C."/>
            <person name="Sarkar A."/>
            <person name="Savel G."/>
            <person name="Schacherer J."/>
            <person name="Sherman D."/>
            <person name="Straub M.-L."/>
            <person name="Stein N."/>
            <person name="Thierry A."/>
            <person name="Trautwein-Schult A."/>
            <person name="Westhof E."/>
            <person name="Worch S."/>
            <person name="Dujon B."/>
            <person name="Souciet J.-L."/>
            <person name="Wincker P."/>
            <person name="Scholz U."/>
            <person name="Neuveglise N."/>
        </authorList>
    </citation>
    <scope>NUCLEOTIDE SEQUENCE</scope>
    <source>
        <strain evidence="14">LS3</strain>
    </source>
</reference>
<protein>
    <recommendedName>
        <fullName evidence="4 13">GPI mannosyltransferase 1</fullName>
        <ecNumber evidence="13">2.4.1.-</ecNumber>
    </recommendedName>
    <alternativeName>
        <fullName evidence="13">GPI mannosyltransferase I</fullName>
    </alternativeName>
</protein>
<dbReference type="GO" id="GO:0005789">
    <property type="term" value="C:endoplasmic reticulum membrane"/>
    <property type="evidence" value="ECO:0007669"/>
    <property type="project" value="UniProtKB-SubCell"/>
</dbReference>
<comment type="function">
    <text evidence="12 13">Mannosyltransferase involved in glycosylphosphatidylinositol-anchor biosynthesis. Transfers the first alpha-1,4-mannose to GlcN-acyl-PI during GPI precursor assembly. Required for cell wall integrity.</text>
</comment>
<keyword evidence="9 13" id="KW-0256">Endoplasmic reticulum</keyword>
<dbReference type="PhylomeDB" id="A0A060T3S1"/>
<evidence type="ECO:0000256" key="4">
    <source>
        <dbReference type="ARBA" id="ARBA00013797"/>
    </source>
</evidence>
<evidence type="ECO:0000256" key="1">
    <source>
        <dbReference type="ARBA" id="ARBA00004477"/>
    </source>
</evidence>
<comment type="caution">
    <text evidence="13">Lacks conserved residue(s) required for the propagation of feature annotation.</text>
</comment>
<dbReference type="PANTHER" id="PTHR12886:SF0">
    <property type="entry name" value="GPI MANNOSYLTRANSFERASE 1"/>
    <property type="match status" value="1"/>
</dbReference>
<dbReference type="AlphaFoldDB" id="A0A060T3S1"/>
<sequence>MKSPEAVSGSKESVNQSSRSTVEVGKWYLTWKNLLISSIVLRLCFLLWGQYQDANMEPRFTDIDYMVFTDASRFVSQGKSPYERDTYRYTPLLSWLLLPTAYGWFSFGKWLFGVGDVVAGWFIMRVLRLRGVSESRAVVYTCLWLLNPMVCAISARGSSEGLLCAMVAAFVWAVCARRIALAGVFAGLAVHFKIYPIIYVPTVLWVLNDGPSIFGSTTALGRSSLGKFFNVDRIKFGIYSATTFTILTGIMYYVYGYPFLHHSYLHHLSRIDHRHNFSPYSTLLYMAWSPVVERPVSAFMRPESWAFMPQLTLSAILIPLVIARRDIVKAFFIQTFAFVTFNKVCTSQYFMWYIVFLPFYGPSIEQSSATERKVMAIGVVLWALAQALWLRYAYLLEFLGLSVFYPQLFISTLIFFTVNCWALGRMI</sequence>
<comment type="subcellular location">
    <subcellularLocation>
        <location evidence="1 13">Endoplasmic reticulum membrane</location>
        <topology evidence="1 13">Multi-pass membrane protein</topology>
    </subcellularLocation>
</comment>
<feature type="transmembrane region" description="Helical" evidence="13">
    <location>
        <begin position="374"/>
        <end position="392"/>
    </location>
</feature>
<keyword evidence="5 13" id="KW-0337">GPI-anchor biosynthesis</keyword>
<evidence type="ECO:0000256" key="9">
    <source>
        <dbReference type="ARBA" id="ARBA00022824"/>
    </source>
</evidence>
<evidence type="ECO:0000256" key="7">
    <source>
        <dbReference type="ARBA" id="ARBA00022679"/>
    </source>
</evidence>
<keyword evidence="6 13" id="KW-0328">Glycosyltransferase</keyword>
<keyword evidence="8 13" id="KW-0812">Transmembrane</keyword>
<gene>
    <name evidence="14" type="ORF">GNLVRS02_ARAD1C39292g</name>
</gene>
<keyword evidence="7 13" id="KW-0808">Transferase</keyword>
<evidence type="ECO:0000256" key="8">
    <source>
        <dbReference type="ARBA" id="ARBA00022692"/>
    </source>
</evidence>
<feature type="transmembrane region" description="Helical" evidence="13">
    <location>
        <begin position="101"/>
        <end position="124"/>
    </location>
</feature>
<evidence type="ECO:0000256" key="12">
    <source>
        <dbReference type="ARBA" id="ARBA00025399"/>
    </source>
</evidence>
<organism evidence="14">
    <name type="scientific">Blastobotrys adeninivorans</name>
    <name type="common">Yeast</name>
    <name type="synonym">Arxula adeninivorans</name>
    <dbReference type="NCBI Taxonomy" id="409370"/>
    <lineage>
        <taxon>Eukaryota</taxon>
        <taxon>Fungi</taxon>
        <taxon>Dikarya</taxon>
        <taxon>Ascomycota</taxon>
        <taxon>Saccharomycotina</taxon>
        <taxon>Dipodascomycetes</taxon>
        <taxon>Dipodascales</taxon>
        <taxon>Trichomonascaceae</taxon>
        <taxon>Blastobotrys</taxon>
    </lineage>
</organism>
<feature type="transmembrane region" description="Helical" evidence="13">
    <location>
        <begin position="236"/>
        <end position="255"/>
    </location>
</feature>
<dbReference type="GO" id="GO:0051751">
    <property type="term" value="F:alpha-1,4-mannosyltransferase activity"/>
    <property type="evidence" value="ECO:0007669"/>
    <property type="project" value="InterPro"/>
</dbReference>
<dbReference type="PANTHER" id="PTHR12886">
    <property type="entry name" value="PIG-M MANNOSYLTRANSFERASE"/>
    <property type="match status" value="1"/>
</dbReference>
<name>A0A060T3S1_BLAAD</name>
<evidence type="ECO:0000256" key="2">
    <source>
        <dbReference type="ARBA" id="ARBA00004687"/>
    </source>
</evidence>
<comment type="similarity">
    <text evidence="3 13">Belongs to the PIGM family.</text>
</comment>
<evidence type="ECO:0000256" key="11">
    <source>
        <dbReference type="ARBA" id="ARBA00023136"/>
    </source>
</evidence>
<evidence type="ECO:0000256" key="3">
    <source>
        <dbReference type="ARBA" id="ARBA00011071"/>
    </source>
</evidence>
<dbReference type="GO" id="GO:0006506">
    <property type="term" value="P:GPI anchor biosynthetic process"/>
    <property type="evidence" value="ECO:0007669"/>
    <property type="project" value="UniProtKB-UniPathway"/>
</dbReference>
<evidence type="ECO:0000256" key="10">
    <source>
        <dbReference type="ARBA" id="ARBA00022989"/>
    </source>
</evidence>
<dbReference type="InterPro" id="IPR007704">
    <property type="entry name" value="PIG-M"/>
</dbReference>
<evidence type="ECO:0000256" key="13">
    <source>
        <dbReference type="RuleBase" id="RU365064"/>
    </source>
</evidence>
<keyword evidence="11 13" id="KW-0472">Membrane</keyword>
<dbReference type="Pfam" id="PF05007">
    <property type="entry name" value="Mannosyl_trans"/>
    <property type="match status" value="1"/>
</dbReference>
<feature type="transmembrane region" description="Helical" evidence="13">
    <location>
        <begin position="305"/>
        <end position="323"/>
    </location>
</feature>
<dbReference type="GO" id="GO:1990529">
    <property type="term" value="C:glycosylphosphatidylinositol-mannosyltransferase I complex"/>
    <property type="evidence" value="ECO:0007669"/>
    <property type="project" value="TreeGrafter"/>
</dbReference>
<dbReference type="GO" id="GO:0004376">
    <property type="term" value="F:GPI mannosyltransferase activity"/>
    <property type="evidence" value="ECO:0007669"/>
    <property type="project" value="InterPro"/>
</dbReference>
<feature type="transmembrane region" description="Helical" evidence="13">
    <location>
        <begin position="404"/>
        <end position="424"/>
    </location>
</feature>